<accession>K4KMP7</accession>
<evidence type="ECO:0000313" key="6">
    <source>
        <dbReference type="Proteomes" id="UP000000466"/>
    </source>
</evidence>
<evidence type="ECO:0000256" key="1">
    <source>
        <dbReference type="ARBA" id="ARBA00000085"/>
    </source>
</evidence>
<dbReference type="InterPro" id="IPR003661">
    <property type="entry name" value="HisK_dim/P_dom"/>
</dbReference>
<keyword evidence="3" id="KW-0597">Phosphoprotein</keyword>
<dbReference type="HOGENOM" id="CLU_000445_114_44_6"/>
<proteinExistence type="predicted"/>
<dbReference type="AlphaFoldDB" id="K4KMP7"/>
<dbReference type="InterPro" id="IPR036097">
    <property type="entry name" value="HisK_dim/P_sf"/>
</dbReference>
<dbReference type="InterPro" id="IPR004358">
    <property type="entry name" value="Sig_transdc_His_kin-like_C"/>
</dbReference>
<comment type="catalytic activity">
    <reaction evidence="1">
        <text>ATP + protein L-histidine = ADP + protein N-phospho-L-histidine.</text>
        <dbReference type="EC" id="2.7.13.3"/>
    </reaction>
</comment>
<keyword evidence="5" id="KW-0808">Transferase</keyword>
<dbReference type="PRINTS" id="PR00344">
    <property type="entry name" value="BCTRLSENSOR"/>
</dbReference>
<keyword evidence="6" id="KW-1185">Reference proteome</keyword>
<dbReference type="SMART" id="SM00065">
    <property type="entry name" value="GAF"/>
    <property type="match status" value="1"/>
</dbReference>
<name>K4KMP7_SIMAS</name>
<dbReference type="OrthoDB" id="9812358at2"/>
<evidence type="ECO:0000256" key="2">
    <source>
        <dbReference type="ARBA" id="ARBA00012438"/>
    </source>
</evidence>
<organism evidence="5 6">
    <name type="scientific">Simiduia agarivorans (strain DSM 21679 / JCM 13881 / BCRC 17597 / SA1)</name>
    <dbReference type="NCBI Taxonomy" id="1117647"/>
    <lineage>
        <taxon>Bacteria</taxon>
        <taxon>Pseudomonadati</taxon>
        <taxon>Pseudomonadota</taxon>
        <taxon>Gammaproteobacteria</taxon>
        <taxon>Cellvibrionales</taxon>
        <taxon>Cellvibrionaceae</taxon>
        <taxon>Simiduia</taxon>
    </lineage>
</organism>
<dbReference type="STRING" id="1117647.M5M_15770"/>
<dbReference type="InterPro" id="IPR036890">
    <property type="entry name" value="HATPase_C_sf"/>
</dbReference>
<dbReference type="Pfam" id="PF01590">
    <property type="entry name" value="GAF"/>
    <property type="match status" value="1"/>
</dbReference>
<dbReference type="EC" id="2.7.13.3" evidence="2"/>
<evidence type="ECO:0000313" key="5">
    <source>
        <dbReference type="EMBL" id="AFV00287.1"/>
    </source>
</evidence>
<dbReference type="KEGG" id="saga:M5M_15770"/>
<dbReference type="eggNOG" id="COG2203">
    <property type="taxonomic scope" value="Bacteria"/>
</dbReference>
<sequence length="397" mass="43891">MQSAPEHPRESERLSALLRLDILDTEAEKTFDELTEIASAICDTPISLISLVDSERQWFKSRVGLDADQTPRSLAFCAHAILEDGVFEVPNALEDQRFADNPLVTGAPDIRFYAGAPLVTEDGMPIGTLCVIDREPKKLTPTQQRALKVLANQVVGQLELRLRNRRLKAIVENREKLFSVIAHDLRGPFNGILGFSRSLTEKAEKLTPARIADIAESILSSALKVYARLDELLQWSKSHLGAFRAHLRPCDLDSLLNADLELIQDALNLKKIQLVFDLEDDLRVMADPTLTKTVVRNLLTNAAKYAPRGSAIQVRARQEGNRVRVSVENGGEPIPETIRDHLFKGPVDSQIGSGAESGQGIGLSICYDLMALQSGIIMLDRQFQQGTRIIFSLPAAD</sequence>
<dbReference type="CDD" id="cd00082">
    <property type="entry name" value="HisKA"/>
    <property type="match status" value="1"/>
</dbReference>
<dbReference type="InterPro" id="IPR003018">
    <property type="entry name" value="GAF"/>
</dbReference>
<dbReference type="SUPFAM" id="SSF55781">
    <property type="entry name" value="GAF domain-like"/>
    <property type="match status" value="1"/>
</dbReference>
<dbReference type="SMART" id="SM00388">
    <property type="entry name" value="HisKA"/>
    <property type="match status" value="1"/>
</dbReference>
<dbReference type="SUPFAM" id="SSF47384">
    <property type="entry name" value="Homodimeric domain of signal transducing histidine kinase"/>
    <property type="match status" value="1"/>
</dbReference>
<keyword evidence="5" id="KW-0418">Kinase</keyword>
<feature type="domain" description="Histidine kinase" evidence="4">
    <location>
        <begin position="180"/>
        <end position="397"/>
    </location>
</feature>
<dbReference type="PANTHER" id="PTHR43102">
    <property type="entry name" value="SLR1143 PROTEIN"/>
    <property type="match status" value="1"/>
</dbReference>
<dbReference type="eggNOG" id="COG2205">
    <property type="taxonomic scope" value="Bacteria"/>
</dbReference>
<dbReference type="SUPFAM" id="SSF55874">
    <property type="entry name" value="ATPase domain of HSP90 chaperone/DNA topoisomerase II/histidine kinase"/>
    <property type="match status" value="1"/>
</dbReference>
<dbReference type="Proteomes" id="UP000000466">
    <property type="component" value="Chromosome"/>
</dbReference>
<dbReference type="Pfam" id="PF00512">
    <property type="entry name" value="HisKA"/>
    <property type="match status" value="1"/>
</dbReference>
<dbReference type="Gene3D" id="1.10.287.130">
    <property type="match status" value="1"/>
</dbReference>
<dbReference type="Gene3D" id="3.30.565.10">
    <property type="entry name" value="Histidine kinase-like ATPase, C-terminal domain"/>
    <property type="match status" value="1"/>
</dbReference>
<dbReference type="SMART" id="SM00387">
    <property type="entry name" value="HATPase_c"/>
    <property type="match status" value="1"/>
</dbReference>
<evidence type="ECO:0000259" key="4">
    <source>
        <dbReference type="PROSITE" id="PS50109"/>
    </source>
</evidence>
<dbReference type="GO" id="GO:0000155">
    <property type="term" value="F:phosphorelay sensor kinase activity"/>
    <property type="evidence" value="ECO:0007669"/>
    <property type="project" value="InterPro"/>
</dbReference>
<evidence type="ECO:0000256" key="3">
    <source>
        <dbReference type="ARBA" id="ARBA00022553"/>
    </source>
</evidence>
<dbReference type="InterPro" id="IPR003594">
    <property type="entry name" value="HATPase_dom"/>
</dbReference>
<dbReference type="EMBL" id="CP003746">
    <property type="protein sequence ID" value="AFV00287.1"/>
    <property type="molecule type" value="Genomic_DNA"/>
</dbReference>
<dbReference type="Pfam" id="PF02518">
    <property type="entry name" value="HATPase_c"/>
    <property type="match status" value="1"/>
</dbReference>
<dbReference type="PANTHER" id="PTHR43102:SF2">
    <property type="entry name" value="GAF DOMAIN-CONTAINING PROTEIN"/>
    <property type="match status" value="1"/>
</dbReference>
<reference evidence="5 6" key="1">
    <citation type="journal article" date="2013" name="Genome Announc.">
        <title>Complete genome sequence of Simiduia agarivorans SA1(T), a marine bacterium able to degrade a variety of polysaccharides.</title>
        <authorList>
            <person name="Lin S.Y."/>
            <person name="Shieh W.Y."/>
            <person name="Chen J.S."/>
            <person name="Tang S.L."/>
        </authorList>
    </citation>
    <scope>NUCLEOTIDE SEQUENCE [LARGE SCALE GENOMIC DNA]</scope>
    <source>
        <strain evidence="6">DSM 21679 / JCM 13881 / BCRC 17597 / SA1</strain>
    </source>
</reference>
<dbReference type="Gene3D" id="3.30.450.40">
    <property type="match status" value="1"/>
</dbReference>
<dbReference type="InterPro" id="IPR029016">
    <property type="entry name" value="GAF-like_dom_sf"/>
</dbReference>
<dbReference type="InterPro" id="IPR005467">
    <property type="entry name" value="His_kinase_dom"/>
</dbReference>
<gene>
    <name evidence="5" type="ordered locus">M5M_15770</name>
</gene>
<dbReference type="PROSITE" id="PS50109">
    <property type="entry name" value="HIS_KIN"/>
    <property type="match status" value="1"/>
</dbReference>
<dbReference type="RefSeq" id="WP_015048439.1">
    <property type="nucleotide sequence ID" value="NC_018868.3"/>
</dbReference>
<protein>
    <recommendedName>
        <fullName evidence="2">histidine kinase</fullName>
        <ecNumber evidence="2">2.7.13.3</ecNumber>
    </recommendedName>
</protein>